<name>A0ABN6CL50_9ACTN</name>
<protein>
    <submittedName>
        <fullName evidence="1">Uncharacterized protein</fullName>
    </submittedName>
</protein>
<organism evidence="1 2">
    <name type="scientific">Actinoplanes ianthinogenes</name>
    <dbReference type="NCBI Taxonomy" id="122358"/>
    <lineage>
        <taxon>Bacteria</taxon>
        <taxon>Bacillati</taxon>
        <taxon>Actinomycetota</taxon>
        <taxon>Actinomycetes</taxon>
        <taxon>Micromonosporales</taxon>
        <taxon>Micromonosporaceae</taxon>
        <taxon>Actinoplanes</taxon>
    </lineage>
</organism>
<reference evidence="1 2" key="1">
    <citation type="submission" date="2020-08" db="EMBL/GenBank/DDBJ databases">
        <title>Whole genome shotgun sequence of Actinoplanes ianthinogenes NBRC 13996.</title>
        <authorList>
            <person name="Komaki H."/>
            <person name="Tamura T."/>
        </authorList>
    </citation>
    <scope>NUCLEOTIDE SEQUENCE [LARGE SCALE GENOMIC DNA]</scope>
    <source>
        <strain evidence="1 2">NBRC 13996</strain>
    </source>
</reference>
<dbReference type="Proteomes" id="UP000676967">
    <property type="component" value="Chromosome"/>
</dbReference>
<gene>
    <name evidence="1" type="ORF">Aiant_63610</name>
</gene>
<sequence>MTFGFRWLSRAWAVLGRGIGTDGAVVPGDLSVGGEGHETFADGAMVSLLPRSLSHPDSSG</sequence>
<keyword evidence="2" id="KW-1185">Reference proteome</keyword>
<evidence type="ECO:0000313" key="1">
    <source>
        <dbReference type="EMBL" id="BCJ45704.1"/>
    </source>
</evidence>
<accession>A0ABN6CL50</accession>
<evidence type="ECO:0000313" key="2">
    <source>
        <dbReference type="Proteomes" id="UP000676967"/>
    </source>
</evidence>
<dbReference type="EMBL" id="AP023356">
    <property type="protein sequence ID" value="BCJ45704.1"/>
    <property type="molecule type" value="Genomic_DNA"/>
</dbReference>
<proteinExistence type="predicted"/>